<evidence type="ECO:0000256" key="13">
    <source>
        <dbReference type="ARBA" id="ARBA00023136"/>
    </source>
</evidence>
<evidence type="ECO:0000313" key="18">
    <source>
        <dbReference type="EMBL" id="MEO9246760.1"/>
    </source>
</evidence>
<dbReference type="Pfam" id="PF14689">
    <property type="entry name" value="SPOB_a"/>
    <property type="match status" value="1"/>
</dbReference>
<evidence type="ECO:0000256" key="5">
    <source>
        <dbReference type="ARBA" id="ARBA00022553"/>
    </source>
</evidence>
<keyword evidence="7 16" id="KW-0812">Transmembrane</keyword>
<evidence type="ECO:0000256" key="3">
    <source>
        <dbReference type="ARBA" id="ARBA00012438"/>
    </source>
</evidence>
<keyword evidence="10" id="KW-0067">ATP-binding</keyword>
<comment type="catalytic activity">
    <reaction evidence="1">
        <text>ATP + protein L-histidine = ADP + protein N-phospho-L-histidine.</text>
        <dbReference type="EC" id="2.7.13.3"/>
    </reaction>
</comment>
<keyword evidence="19" id="KW-1185">Reference proteome</keyword>
<dbReference type="SMART" id="SM00387">
    <property type="entry name" value="HATPase_c"/>
    <property type="match status" value="1"/>
</dbReference>
<name>A0ABV0IGX0_9MICC</name>
<accession>A0ABV0IGX0</accession>
<evidence type="ECO:0000256" key="1">
    <source>
        <dbReference type="ARBA" id="ARBA00000085"/>
    </source>
</evidence>
<protein>
    <recommendedName>
        <fullName evidence="3">histidine kinase</fullName>
        <ecNumber evidence="3">2.7.13.3</ecNumber>
    </recommendedName>
</protein>
<sequence length="536" mass="56425">MLRTLSLRTQLMLLQLSIVLTVVLVAGAVALTMLEQQIRDAYEAKMVGVAQSVARLPSIVDAFDDPDPSSTIQPIAEVITQSTEVTYVVVTDAEGIRYSHANPERIGERVSTDPSIPLSGEIYVGTQTGTLGESWRVKVPVFDPDGSEVIGTVSVGTLESLLHADLTDDLPVLLAWLVIAALAGSGGAIYVSRLVWRRIYQLEPEEIAALLETRDAMIHGIGEGVVAVDERGRVALVNDEATRLLAPDGALAGRAAADVLDPALVAMATTSAEQDETVLVGERMLLVRATAATVDGRRVGSVLILRDRTELHQLLQDLDGARDAAQALRAQAHEFSNRMHIISGLLELDQVREAIDYIERTGHGGAVVGGNTAPGITDPVVASLLMAKTSICEERGIRLVVAPDSAADPDGTDDVATVIGNLVDNAMDVCGHGDTIRVSLAQDLGGITVSVQDEGAGVPTGQREAIFTAGHSSKAERGARGFGLALVARISQRREGWVRVETPDGGGARFTVRLSSAPAAADPAGWPGTRQGAPVA</sequence>
<dbReference type="InterPro" id="IPR016120">
    <property type="entry name" value="Sig_transdc_His_kin_SpoOB"/>
</dbReference>
<dbReference type="SUPFAM" id="SSF55874">
    <property type="entry name" value="ATPase domain of HSP90 chaperone/DNA topoisomerase II/histidine kinase"/>
    <property type="match status" value="1"/>
</dbReference>
<dbReference type="SUPFAM" id="SSF103190">
    <property type="entry name" value="Sensory domain-like"/>
    <property type="match status" value="1"/>
</dbReference>
<evidence type="ECO:0000256" key="2">
    <source>
        <dbReference type="ARBA" id="ARBA00004651"/>
    </source>
</evidence>
<dbReference type="PRINTS" id="PR00344">
    <property type="entry name" value="BCTRLSENSOR"/>
</dbReference>
<evidence type="ECO:0000313" key="19">
    <source>
        <dbReference type="Proteomes" id="UP001484097"/>
    </source>
</evidence>
<dbReference type="InterPro" id="IPR033463">
    <property type="entry name" value="sCache_3"/>
</dbReference>
<comment type="caution">
    <text evidence="18">The sequence shown here is derived from an EMBL/GenBank/DDBJ whole genome shotgun (WGS) entry which is preliminary data.</text>
</comment>
<dbReference type="Gene3D" id="3.30.565.10">
    <property type="entry name" value="Histidine kinase-like ATPase, C-terminal domain"/>
    <property type="match status" value="1"/>
</dbReference>
<evidence type="ECO:0000256" key="7">
    <source>
        <dbReference type="ARBA" id="ARBA00022692"/>
    </source>
</evidence>
<dbReference type="PANTHER" id="PTHR45436">
    <property type="entry name" value="SENSOR HISTIDINE KINASE YKOH"/>
    <property type="match status" value="1"/>
</dbReference>
<dbReference type="PROSITE" id="PS50109">
    <property type="entry name" value="HIS_KIN"/>
    <property type="match status" value="1"/>
</dbReference>
<keyword evidence="9 18" id="KW-0418">Kinase</keyword>
<dbReference type="Gene3D" id="3.30.450.20">
    <property type="entry name" value="PAS domain"/>
    <property type="match status" value="2"/>
</dbReference>
<dbReference type="EC" id="2.7.13.3" evidence="3"/>
<dbReference type="InterPro" id="IPR029151">
    <property type="entry name" value="Sensor-like_sf"/>
</dbReference>
<dbReference type="SUPFAM" id="SSF55890">
    <property type="entry name" value="Sporulation response regulatory protein Spo0B"/>
    <property type="match status" value="1"/>
</dbReference>
<evidence type="ECO:0000256" key="16">
    <source>
        <dbReference type="SAM" id="Phobius"/>
    </source>
</evidence>
<dbReference type="InterPro" id="IPR036890">
    <property type="entry name" value="HATPase_C_sf"/>
</dbReference>
<feature type="domain" description="Histidine kinase" evidence="17">
    <location>
        <begin position="309"/>
        <end position="518"/>
    </location>
</feature>
<evidence type="ECO:0000256" key="10">
    <source>
        <dbReference type="ARBA" id="ARBA00022840"/>
    </source>
</evidence>
<organism evidence="18 19">
    <name type="scientific">Citricoccus nitrophenolicus</name>
    <dbReference type="NCBI Taxonomy" id="863575"/>
    <lineage>
        <taxon>Bacteria</taxon>
        <taxon>Bacillati</taxon>
        <taxon>Actinomycetota</taxon>
        <taxon>Actinomycetes</taxon>
        <taxon>Micrococcales</taxon>
        <taxon>Micrococcaceae</taxon>
        <taxon>Citricoccus</taxon>
    </lineage>
</organism>
<dbReference type="Pfam" id="PF17203">
    <property type="entry name" value="sCache_3_2"/>
    <property type="match status" value="1"/>
</dbReference>
<keyword evidence="14" id="KW-0175">Coiled coil</keyword>
<feature type="coiled-coil region" evidence="14">
    <location>
        <begin position="311"/>
        <end position="338"/>
    </location>
</feature>
<evidence type="ECO:0000256" key="6">
    <source>
        <dbReference type="ARBA" id="ARBA00022679"/>
    </source>
</evidence>
<keyword evidence="5" id="KW-0597">Phosphoprotein</keyword>
<evidence type="ECO:0000256" key="15">
    <source>
        <dbReference type="SAM" id="MobiDB-lite"/>
    </source>
</evidence>
<keyword evidence="4" id="KW-1003">Cell membrane</keyword>
<proteinExistence type="predicted"/>
<comment type="subcellular location">
    <subcellularLocation>
        <location evidence="2">Cell membrane</location>
        <topology evidence="2">Multi-pass membrane protein</topology>
    </subcellularLocation>
</comment>
<dbReference type="InterPro" id="IPR004358">
    <property type="entry name" value="Sig_transdc_His_kin-like_C"/>
</dbReference>
<dbReference type="PANTHER" id="PTHR45436:SF5">
    <property type="entry name" value="SENSOR HISTIDINE KINASE TRCS"/>
    <property type="match status" value="1"/>
</dbReference>
<feature type="region of interest" description="Disordered" evidence="15">
    <location>
        <begin position="517"/>
        <end position="536"/>
    </location>
</feature>
<dbReference type="GO" id="GO:0004673">
    <property type="term" value="F:protein histidine kinase activity"/>
    <property type="evidence" value="ECO:0007669"/>
    <property type="project" value="UniProtKB-EC"/>
</dbReference>
<evidence type="ECO:0000256" key="4">
    <source>
        <dbReference type="ARBA" id="ARBA00022475"/>
    </source>
</evidence>
<gene>
    <name evidence="18" type="ORF">ABDK96_03600</name>
</gene>
<evidence type="ECO:0000256" key="12">
    <source>
        <dbReference type="ARBA" id="ARBA00023012"/>
    </source>
</evidence>
<reference evidence="18 19" key="1">
    <citation type="submission" date="2024-05" db="EMBL/GenBank/DDBJ databases">
        <authorList>
            <person name="Yi C."/>
        </authorList>
    </citation>
    <scope>NUCLEOTIDE SEQUENCE [LARGE SCALE GENOMIC DNA]</scope>
    <source>
        <strain evidence="18 19">XS13</strain>
    </source>
</reference>
<dbReference type="InterPro" id="IPR005467">
    <property type="entry name" value="His_kinase_dom"/>
</dbReference>
<evidence type="ECO:0000256" key="14">
    <source>
        <dbReference type="SAM" id="Coils"/>
    </source>
</evidence>
<dbReference type="InterPro" id="IPR003594">
    <property type="entry name" value="HATPase_dom"/>
</dbReference>
<feature type="transmembrane region" description="Helical" evidence="16">
    <location>
        <begin position="170"/>
        <end position="191"/>
    </location>
</feature>
<evidence type="ECO:0000256" key="9">
    <source>
        <dbReference type="ARBA" id="ARBA00022777"/>
    </source>
</evidence>
<dbReference type="RefSeq" id="WP_347919009.1">
    <property type="nucleotide sequence ID" value="NZ_JBDXMX010000001.1"/>
</dbReference>
<dbReference type="Proteomes" id="UP001484097">
    <property type="component" value="Unassembled WGS sequence"/>
</dbReference>
<keyword evidence="8" id="KW-0547">Nucleotide-binding</keyword>
<keyword evidence="13 16" id="KW-0472">Membrane</keyword>
<feature type="transmembrane region" description="Helical" evidence="16">
    <location>
        <begin position="12"/>
        <end position="34"/>
    </location>
</feature>
<evidence type="ECO:0000259" key="17">
    <source>
        <dbReference type="PROSITE" id="PS50109"/>
    </source>
</evidence>
<dbReference type="InterPro" id="IPR039506">
    <property type="entry name" value="SPOB_a"/>
</dbReference>
<evidence type="ECO:0000256" key="8">
    <source>
        <dbReference type="ARBA" id="ARBA00022741"/>
    </source>
</evidence>
<keyword evidence="11 16" id="KW-1133">Transmembrane helix</keyword>
<dbReference type="Gene3D" id="1.10.287.130">
    <property type="match status" value="1"/>
</dbReference>
<dbReference type="InterPro" id="IPR050428">
    <property type="entry name" value="TCS_sensor_his_kinase"/>
</dbReference>
<keyword evidence="6 18" id="KW-0808">Transferase</keyword>
<evidence type="ECO:0000256" key="11">
    <source>
        <dbReference type="ARBA" id="ARBA00022989"/>
    </source>
</evidence>
<dbReference type="CDD" id="cd00075">
    <property type="entry name" value="HATPase"/>
    <property type="match status" value="1"/>
</dbReference>
<keyword evidence="12" id="KW-0902">Two-component regulatory system</keyword>
<dbReference type="Pfam" id="PF02518">
    <property type="entry name" value="HATPase_c"/>
    <property type="match status" value="1"/>
</dbReference>
<dbReference type="EMBL" id="JBDXMX010000001">
    <property type="protein sequence ID" value="MEO9246760.1"/>
    <property type="molecule type" value="Genomic_DNA"/>
</dbReference>